<dbReference type="Pfam" id="PF04675">
    <property type="entry name" value="DNA_ligase_A_N"/>
    <property type="match status" value="1"/>
</dbReference>
<evidence type="ECO:0000256" key="6">
    <source>
        <dbReference type="ARBA" id="ARBA00023172"/>
    </source>
</evidence>
<comment type="similarity">
    <text evidence="1">Belongs to the ATP-dependent DNA ligase family.</text>
</comment>
<dbReference type="InterPro" id="IPR050191">
    <property type="entry name" value="ATP-dep_DNA_ligase"/>
</dbReference>
<dbReference type="Gene3D" id="1.10.3260.10">
    <property type="entry name" value="DNA ligase, ATP-dependent, N-terminal domain"/>
    <property type="match status" value="1"/>
</dbReference>
<dbReference type="InterPro" id="IPR016059">
    <property type="entry name" value="DNA_ligase_ATP-dep_CS"/>
</dbReference>
<evidence type="ECO:0008006" key="12">
    <source>
        <dbReference type="Google" id="ProtNLM"/>
    </source>
</evidence>
<dbReference type="GO" id="GO:0005634">
    <property type="term" value="C:nucleus"/>
    <property type="evidence" value="ECO:0007669"/>
    <property type="project" value="TreeGrafter"/>
</dbReference>
<keyword evidence="5" id="KW-0067">ATP-binding</keyword>
<keyword evidence="3" id="KW-0547">Nucleotide-binding</keyword>
<gene>
    <name evidence="10" type="ORF">PXEA_LOCUS12704</name>
</gene>
<evidence type="ECO:0000259" key="9">
    <source>
        <dbReference type="Pfam" id="PF04675"/>
    </source>
</evidence>
<dbReference type="Pfam" id="PF01068">
    <property type="entry name" value="DNA_ligase_A_M"/>
    <property type="match status" value="1"/>
</dbReference>
<feature type="domain" description="ATP-dependent DNA ligase family profile" evidence="8">
    <location>
        <begin position="145"/>
        <end position="190"/>
    </location>
</feature>
<dbReference type="PROSITE" id="PS00697">
    <property type="entry name" value="DNA_LIGASE_A1"/>
    <property type="match status" value="1"/>
</dbReference>
<keyword evidence="6" id="KW-0233">DNA recombination</keyword>
<dbReference type="GO" id="GO:0005739">
    <property type="term" value="C:mitochondrion"/>
    <property type="evidence" value="ECO:0007669"/>
    <property type="project" value="TreeGrafter"/>
</dbReference>
<sequence>MNLSCRDHEAKYLVRSLQGKLRIGLAEQSVLASLGQAAAYTPFHSIAAVYAGSQSHQFTPDVTALLDASRGVTSEVWKAQVDEMAAAVKRAYCIFNFLLLSFHDLHIHFLSLCPNYDTLVAALLEGGTEALTAQCILTPGIPLKPMLAHPAKGVSNVLKRFDEADFTCEYKYDGERAQVIRFTSTHIRFYMHEYKYSPYAPQPELYFLVT</sequence>
<evidence type="ECO:0000256" key="2">
    <source>
        <dbReference type="ARBA" id="ARBA00022598"/>
    </source>
</evidence>
<protein>
    <recommendedName>
        <fullName evidence="12">ATP-dependent DNA ligase family profile domain-containing protein</fullName>
    </recommendedName>
</protein>
<dbReference type="SUPFAM" id="SSF117018">
    <property type="entry name" value="ATP-dependent DNA ligase DNA-binding domain"/>
    <property type="match status" value="1"/>
</dbReference>
<evidence type="ECO:0000256" key="5">
    <source>
        <dbReference type="ARBA" id="ARBA00022840"/>
    </source>
</evidence>
<feature type="domain" description="DNA ligase ATP-dependent N-terminal" evidence="9">
    <location>
        <begin position="4"/>
        <end position="34"/>
    </location>
</feature>
<dbReference type="Gene3D" id="3.30.470.30">
    <property type="entry name" value="DNA ligase/mRNA capping enzyme"/>
    <property type="match status" value="1"/>
</dbReference>
<dbReference type="SUPFAM" id="SSF56091">
    <property type="entry name" value="DNA ligase/mRNA capping enzyme, catalytic domain"/>
    <property type="match status" value="1"/>
</dbReference>
<evidence type="ECO:0000256" key="4">
    <source>
        <dbReference type="ARBA" id="ARBA00022763"/>
    </source>
</evidence>
<dbReference type="GO" id="GO:0003910">
    <property type="term" value="F:DNA ligase (ATP) activity"/>
    <property type="evidence" value="ECO:0007669"/>
    <property type="project" value="InterPro"/>
</dbReference>
<evidence type="ECO:0000313" key="10">
    <source>
        <dbReference type="EMBL" id="VEL19264.1"/>
    </source>
</evidence>
<dbReference type="AlphaFoldDB" id="A0A448WSN1"/>
<proteinExistence type="inferred from homology"/>
<evidence type="ECO:0000259" key="8">
    <source>
        <dbReference type="Pfam" id="PF01068"/>
    </source>
</evidence>
<evidence type="ECO:0000313" key="11">
    <source>
        <dbReference type="Proteomes" id="UP000784294"/>
    </source>
</evidence>
<keyword evidence="2" id="KW-0436">Ligase</keyword>
<dbReference type="PANTHER" id="PTHR45674">
    <property type="entry name" value="DNA LIGASE 1/3 FAMILY MEMBER"/>
    <property type="match status" value="1"/>
</dbReference>
<dbReference type="OrthoDB" id="206088at2759"/>
<dbReference type="PANTHER" id="PTHR45674:SF4">
    <property type="entry name" value="DNA LIGASE 1"/>
    <property type="match status" value="1"/>
</dbReference>
<dbReference type="GO" id="GO:0006273">
    <property type="term" value="P:lagging strand elongation"/>
    <property type="evidence" value="ECO:0007669"/>
    <property type="project" value="TreeGrafter"/>
</dbReference>
<accession>A0A448WSN1</accession>
<dbReference type="InterPro" id="IPR012308">
    <property type="entry name" value="DNA_ligase_ATP-dep_N"/>
</dbReference>
<dbReference type="GO" id="GO:0006281">
    <property type="term" value="P:DNA repair"/>
    <property type="evidence" value="ECO:0007669"/>
    <property type="project" value="UniProtKB-KW"/>
</dbReference>
<reference evidence="10" key="1">
    <citation type="submission" date="2018-11" db="EMBL/GenBank/DDBJ databases">
        <authorList>
            <consortium name="Pathogen Informatics"/>
        </authorList>
    </citation>
    <scope>NUCLEOTIDE SEQUENCE</scope>
</reference>
<evidence type="ECO:0000256" key="1">
    <source>
        <dbReference type="ARBA" id="ARBA00007572"/>
    </source>
</evidence>
<name>A0A448WSN1_9PLAT</name>
<dbReference type="EMBL" id="CAAALY010040824">
    <property type="protein sequence ID" value="VEL19264.1"/>
    <property type="molecule type" value="Genomic_DNA"/>
</dbReference>
<keyword evidence="11" id="KW-1185">Reference proteome</keyword>
<dbReference type="Proteomes" id="UP000784294">
    <property type="component" value="Unassembled WGS sequence"/>
</dbReference>
<organism evidence="10 11">
    <name type="scientific">Protopolystoma xenopodis</name>
    <dbReference type="NCBI Taxonomy" id="117903"/>
    <lineage>
        <taxon>Eukaryota</taxon>
        <taxon>Metazoa</taxon>
        <taxon>Spiralia</taxon>
        <taxon>Lophotrochozoa</taxon>
        <taxon>Platyhelminthes</taxon>
        <taxon>Monogenea</taxon>
        <taxon>Polyopisthocotylea</taxon>
        <taxon>Polystomatidea</taxon>
        <taxon>Polystomatidae</taxon>
        <taxon>Protopolystoma</taxon>
    </lineage>
</organism>
<evidence type="ECO:0000256" key="7">
    <source>
        <dbReference type="ARBA" id="ARBA00023204"/>
    </source>
</evidence>
<dbReference type="GO" id="GO:0003677">
    <property type="term" value="F:DNA binding"/>
    <property type="evidence" value="ECO:0007669"/>
    <property type="project" value="InterPro"/>
</dbReference>
<comment type="caution">
    <text evidence="10">The sequence shown here is derived from an EMBL/GenBank/DDBJ whole genome shotgun (WGS) entry which is preliminary data.</text>
</comment>
<dbReference type="InterPro" id="IPR012310">
    <property type="entry name" value="DNA_ligase_ATP-dep_cent"/>
</dbReference>
<keyword evidence="4" id="KW-0227">DNA damage</keyword>
<dbReference type="InterPro" id="IPR036599">
    <property type="entry name" value="DNA_ligase_N_sf"/>
</dbReference>
<dbReference type="GO" id="GO:0006310">
    <property type="term" value="P:DNA recombination"/>
    <property type="evidence" value="ECO:0007669"/>
    <property type="project" value="UniProtKB-KW"/>
</dbReference>
<keyword evidence="7" id="KW-0234">DNA repair</keyword>
<evidence type="ECO:0000256" key="3">
    <source>
        <dbReference type="ARBA" id="ARBA00022741"/>
    </source>
</evidence>
<dbReference type="GO" id="GO:0005524">
    <property type="term" value="F:ATP binding"/>
    <property type="evidence" value="ECO:0007669"/>
    <property type="project" value="UniProtKB-KW"/>
</dbReference>